<dbReference type="EMBL" id="JAWWMZ010000016">
    <property type="protein sequence ID" value="MDX4957241.1"/>
    <property type="molecule type" value="Genomic_DNA"/>
</dbReference>
<comment type="caution">
    <text evidence="1">The sequence shown here is derived from an EMBL/GenBank/DDBJ whole genome shotgun (WGS) entry which is preliminary data.</text>
</comment>
<dbReference type="Pfam" id="PF05766">
    <property type="entry name" value="NinG"/>
    <property type="match status" value="1"/>
</dbReference>
<proteinExistence type="predicted"/>
<evidence type="ECO:0000313" key="1">
    <source>
        <dbReference type="EMBL" id="MDX4957241.1"/>
    </source>
</evidence>
<dbReference type="InterPro" id="IPR008713">
    <property type="entry name" value="Phage_lambda_NinG"/>
</dbReference>
<protein>
    <submittedName>
        <fullName evidence="1">Recombination protein NinG</fullName>
    </submittedName>
</protein>
<gene>
    <name evidence="1" type="ORF">SGN30_27810</name>
</gene>
<organism evidence="1 2">
    <name type="scientific">Delftia acidovorans</name>
    <name type="common">Pseudomonas acidovorans</name>
    <name type="synonym">Comamonas acidovorans</name>
    <dbReference type="NCBI Taxonomy" id="80866"/>
    <lineage>
        <taxon>Bacteria</taxon>
        <taxon>Pseudomonadati</taxon>
        <taxon>Pseudomonadota</taxon>
        <taxon>Betaproteobacteria</taxon>
        <taxon>Burkholderiales</taxon>
        <taxon>Comamonadaceae</taxon>
        <taxon>Delftia</taxon>
    </lineage>
</organism>
<dbReference type="Proteomes" id="UP001287445">
    <property type="component" value="Unassembled WGS sequence"/>
</dbReference>
<sequence>MGFRRTLCPHCKRKLEAGQKLHPHCIDAYAEAEGAKAERKRQKQVRAAAKVQRAQDRQLREAQKRIVDLKKEAQYEFNAFIRHRDKDKGCFVCGTPFPGNQHGGAFDAGHVRSCGAADHLRFNEDNCHGECKSCNSSWGAKPHELEAGAIQRIGRERYEALATNNARHKWTHDELRSIRDHYRALNKQAKKEPTC</sequence>
<dbReference type="RefSeq" id="WP_319076707.1">
    <property type="nucleotide sequence ID" value="NZ_JAWWMZ010000016.1"/>
</dbReference>
<reference evidence="1" key="1">
    <citation type="submission" date="2023-11" db="EMBL/GenBank/DDBJ databases">
        <title>Identification and selenium tolerance of Delftia acidovorans R3-25.</title>
        <authorList>
            <person name="Zhang S."/>
            <person name="Liu Y."/>
            <person name="Guo Y."/>
        </authorList>
    </citation>
    <scope>NUCLEOTIDE SEQUENCE</scope>
    <source>
        <strain evidence="1">R3-25</strain>
    </source>
</reference>
<evidence type="ECO:0000313" key="2">
    <source>
        <dbReference type="Proteomes" id="UP001287445"/>
    </source>
</evidence>
<accession>A0AAJ2VCG1</accession>
<dbReference type="AlphaFoldDB" id="A0AAJ2VCG1"/>
<name>A0AAJ2VCG1_DELAC</name>